<reference evidence="1" key="1">
    <citation type="submission" date="2014-11" db="EMBL/GenBank/DDBJ databases">
        <authorList>
            <person name="Amaro Gonzalez C."/>
        </authorList>
    </citation>
    <scope>NUCLEOTIDE SEQUENCE</scope>
</reference>
<dbReference type="EMBL" id="GBXM01006307">
    <property type="protein sequence ID" value="JAI02271.1"/>
    <property type="molecule type" value="Transcribed_RNA"/>
</dbReference>
<reference evidence="1" key="2">
    <citation type="journal article" date="2015" name="Fish Shellfish Immunol.">
        <title>Early steps in the European eel (Anguilla anguilla)-Vibrio vulnificus interaction in the gills: Role of the RtxA13 toxin.</title>
        <authorList>
            <person name="Callol A."/>
            <person name="Pajuelo D."/>
            <person name="Ebbesson L."/>
            <person name="Teles M."/>
            <person name="MacKenzie S."/>
            <person name="Amaro C."/>
        </authorList>
    </citation>
    <scope>NUCLEOTIDE SEQUENCE</scope>
</reference>
<dbReference type="AlphaFoldDB" id="A0A0E9XKD6"/>
<name>A0A0E9XKD6_ANGAN</name>
<organism evidence="1">
    <name type="scientific">Anguilla anguilla</name>
    <name type="common">European freshwater eel</name>
    <name type="synonym">Muraena anguilla</name>
    <dbReference type="NCBI Taxonomy" id="7936"/>
    <lineage>
        <taxon>Eukaryota</taxon>
        <taxon>Metazoa</taxon>
        <taxon>Chordata</taxon>
        <taxon>Craniata</taxon>
        <taxon>Vertebrata</taxon>
        <taxon>Euteleostomi</taxon>
        <taxon>Actinopterygii</taxon>
        <taxon>Neopterygii</taxon>
        <taxon>Teleostei</taxon>
        <taxon>Anguilliformes</taxon>
        <taxon>Anguillidae</taxon>
        <taxon>Anguilla</taxon>
    </lineage>
</organism>
<sequence>MSFFHNTVHSQACIEFDQMKASHMRLWHADTQSKRGGPLTNQAHWYPRRQSSILRGLDSIRDRGAHPCTTAQCLTQITPQPIFFDNNIDQALVFPYQGSNMIHRGQGTKWCTVWFPLQIKSHITH</sequence>
<accession>A0A0E9XKD6</accession>
<protein>
    <submittedName>
        <fullName evidence="1">Uncharacterized protein</fullName>
    </submittedName>
</protein>
<proteinExistence type="predicted"/>
<evidence type="ECO:0000313" key="1">
    <source>
        <dbReference type="EMBL" id="JAI02271.1"/>
    </source>
</evidence>